<dbReference type="EMBL" id="JAJHUN010000010">
    <property type="protein sequence ID" value="KAJ4147645.1"/>
    <property type="molecule type" value="Genomic_DNA"/>
</dbReference>
<sequence>MTPLLSWVPIHSPASAAAGSMSRSDSATPAAESCGVNVGDFISNVKPLVDALPANSLQKHTLQLQMAEADRIFNSESQREEEVRCVLLDRIFDPECSFTAHHAAKFARLLDKRPVCYATTRPDGRGVSPALILHLAAVVRSEPLQDAVADPVSQSWLFSQWCILYSSLEAPEAVNMLESGMLRQLYGIDLLRMTEHKRQLLDRTDNVRDIFIWTRNALSGMPRLLYLCDILRPGERNAPAITKVLDSLDAMAGPLGRALTARFSGMSVAAAGSAAEEQAGPDSKYVSIKTAFELAKESGSFLPFCESMRAFLVQASAENDASATVAVGVQVNMMLAYIKARELARLQPNMGSPAGRPVSRRGSKRPRTGN</sequence>
<name>A0A9W8Q5Q6_AKAMU</name>
<protein>
    <submittedName>
        <fullName evidence="2">Uncharacterized protein</fullName>
    </submittedName>
</protein>
<evidence type="ECO:0000313" key="3">
    <source>
        <dbReference type="Proteomes" id="UP001144673"/>
    </source>
</evidence>
<comment type="caution">
    <text evidence="2">The sequence shown here is derived from an EMBL/GenBank/DDBJ whole genome shotgun (WGS) entry which is preliminary data.</text>
</comment>
<dbReference type="RefSeq" id="XP_056050586.1">
    <property type="nucleotide sequence ID" value="XM_056193561.1"/>
</dbReference>
<organism evidence="2 3">
    <name type="scientific">Akanthomyces muscarius</name>
    <name type="common">Entomopathogenic fungus</name>
    <name type="synonym">Lecanicillium muscarium</name>
    <dbReference type="NCBI Taxonomy" id="2231603"/>
    <lineage>
        <taxon>Eukaryota</taxon>
        <taxon>Fungi</taxon>
        <taxon>Dikarya</taxon>
        <taxon>Ascomycota</taxon>
        <taxon>Pezizomycotina</taxon>
        <taxon>Sordariomycetes</taxon>
        <taxon>Hypocreomycetidae</taxon>
        <taxon>Hypocreales</taxon>
        <taxon>Cordycipitaceae</taxon>
        <taxon>Akanthomyces</taxon>
    </lineage>
</organism>
<evidence type="ECO:0000313" key="2">
    <source>
        <dbReference type="EMBL" id="KAJ4147645.1"/>
    </source>
</evidence>
<reference evidence="2" key="1">
    <citation type="journal article" date="2023" name="Access Microbiol">
        <title>De-novo genome assembly for Akanthomyces muscarius, a biocontrol agent of insect agricultural pests.</title>
        <authorList>
            <person name="Erdos Z."/>
            <person name="Studholme D.J."/>
            <person name="Raymond B."/>
            <person name="Sharma M."/>
        </authorList>
    </citation>
    <scope>NUCLEOTIDE SEQUENCE</scope>
    <source>
        <strain evidence="2">Ve6</strain>
    </source>
</reference>
<accession>A0A9W8Q5Q6</accession>
<evidence type="ECO:0000256" key="1">
    <source>
        <dbReference type="SAM" id="MobiDB-lite"/>
    </source>
</evidence>
<dbReference type="AlphaFoldDB" id="A0A9W8Q5Q6"/>
<dbReference type="GeneID" id="80889314"/>
<keyword evidence="3" id="KW-1185">Reference proteome</keyword>
<proteinExistence type="predicted"/>
<feature type="region of interest" description="Disordered" evidence="1">
    <location>
        <begin position="348"/>
        <end position="370"/>
    </location>
</feature>
<feature type="compositionally biased region" description="Basic residues" evidence="1">
    <location>
        <begin position="358"/>
        <end position="370"/>
    </location>
</feature>
<dbReference type="Proteomes" id="UP001144673">
    <property type="component" value="Chromosome 3"/>
</dbReference>
<gene>
    <name evidence="2" type="ORF">LMH87_002155</name>
</gene>